<evidence type="ECO:0000259" key="1">
    <source>
        <dbReference type="PROSITE" id="PS51819"/>
    </source>
</evidence>
<dbReference type="InterPro" id="IPR004360">
    <property type="entry name" value="Glyas_Fos-R_dOase_dom"/>
</dbReference>
<reference evidence="2 3" key="1">
    <citation type="submission" date="2013-09" db="EMBL/GenBank/DDBJ databases">
        <title>Whole genome shotgun sequence of Novosphingobium tardaugens NBRC 16725.</title>
        <authorList>
            <person name="Isaki S."/>
            <person name="Hosoyama A."/>
            <person name="Tsuchikane K."/>
            <person name="Katsumata H."/>
            <person name="Ando Y."/>
            <person name="Yamazaki S."/>
            <person name="Fujita N."/>
        </authorList>
    </citation>
    <scope>NUCLEOTIDE SEQUENCE [LARGE SCALE GENOMIC DNA]</scope>
    <source>
        <strain evidence="2 3">NBRC 16725</strain>
    </source>
</reference>
<feature type="domain" description="VOC" evidence="1">
    <location>
        <begin position="37"/>
        <end position="163"/>
    </location>
</feature>
<dbReference type="Gene3D" id="3.10.180.10">
    <property type="entry name" value="2,3-Dihydroxybiphenyl 1,2-Dioxygenase, domain 1"/>
    <property type="match status" value="1"/>
</dbReference>
<organism evidence="2 3">
    <name type="scientific">Caenibius tardaugens NBRC 16725</name>
    <dbReference type="NCBI Taxonomy" id="1219035"/>
    <lineage>
        <taxon>Bacteria</taxon>
        <taxon>Pseudomonadati</taxon>
        <taxon>Pseudomonadota</taxon>
        <taxon>Alphaproteobacteria</taxon>
        <taxon>Sphingomonadales</taxon>
        <taxon>Erythrobacteraceae</taxon>
        <taxon>Caenibius</taxon>
    </lineage>
</organism>
<evidence type="ECO:0000313" key="2">
    <source>
        <dbReference type="EMBL" id="GAD47826.1"/>
    </source>
</evidence>
<name>U2Y473_9SPHN</name>
<gene>
    <name evidence="2" type="ORF">NT2_01_06000</name>
</gene>
<dbReference type="Pfam" id="PF00903">
    <property type="entry name" value="Glyoxalase"/>
    <property type="match status" value="1"/>
</dbReference>
<accession>U2Y473</accession>
<evidence type="ECO:0000313" key="3">
    <source>
        <dbReference type="Proteomes" id="UP000016568"/>
    </source>
</evidence>
<dbReference type="SUPFAM" id="SSF54593">
    <property type="entry name" value="Glyoxalase/Bleomycin resistance protein/Dihydroxybiphenyl dioxygenase"/>
    <property type="match status" value="1"/>
</dbReference>
<comment type="caution">
    <text evidence="2">The sequence shown here is derived from an EMBL/GenBank/DDBJ whole genome shotgun (WGS) entry which is preliminary data.</text>
</comment>
<sequence length="166" mass="18254">MLKAVVLPGEDDFTISPGAPIILREGIRELNGVQNTSFGFTKLIVDDEEAMAQYYCGVYGLNAFQRVQNDDSGAGGPIREIILSHDDVLAGPTLVMFKFTDRPAPVEREAILGFITDDLDSLARRVIDHGGKHVSPIKSMPEHGVRVLFTTDPEGRMSENVELMPR</sequence>
<dbReference type="Proteomes" id="UP000016568">
    <property type="component" value="Unassembled WGS sequence"/>
</dbReference>
<dbReference type="AlphaFoldDB" id="U2Y473"/>
<proteinExistence type="predicted"/>
<dbReference type="EMBL" id="BASZ01000001">
    <property type="protein sequence ID" value="GAD47826.1"/>
    <property type="molecule type" value="Genomic_DNA"/>
</dbReference>
<dbReference type="eggNOG" id="COG0346">
    <property type="taxonomic scope" value="Bacteria"/>
</dbReference>
<dbReference type="PROSITE" id="PS51819">
    <property type="entry name" value="VOC"/>
    <property type="match status" value="1"/>
</dbReference>
<dbReference type="InterPro" id="IPR037523">
    <property type="entry name" value="VOC_core"/>
</dbReference>
<dbReference type="InterPro" id="IPR029068">
    <property type="entry name" value="Glyas_Bleomycin-R_OHBP_Dase"/>
</dbReference>
<protein>
    <recommendedName>
        <fullName evidence="1">VOC domain-containing protein</fullName>
    </recommendedName>
</protein>
<keyword evidence="3" id="KW-1185">Reference proteome</keyword>